<dbReference type="EnsemblMetazoa" id="Aqu2.1.35791_001">
    <property type="protein sequence ID" value="Aqu2.1.35791_001"/>
    <property type="gene ID" value="Aqu2.1.35791"/>
</dbReference>
<name>A0A1X7V717_AMPQE</name>
<protein>
    <recommendedName>
        <fullName evidence="2">DUF4817 domain-containing protein</fullName>
    </recommendedName>
</protein>
<evidence type="ECO:0008006" key="2">
    <source>
        <dbReference type="Google" id="ProtNLM"/>
    </source>
</evidence>
<dbReference type="InParanoid" id="A0A1X7V717"/>
<organism evidence="1">
    <name type="scientific">Amphimedon queenslandica</name>
    <name type="common">Sponge</name>
    <dbReference type="NCBI Taxonomy" id="400682"/>
    <lineage>
        <taxon>Eukaryota</taxon>
        <taxon>Metazoa</taxon>
        <taxon>Porifera</taxon>
        <taxon>Demospongiae</taxon>
        <taxon>Heteroscleromorpha</taxon>
        <taxon>Haplosclerida</taxon>
        <taxon>Niphatidae</taxon>
        <taxon>Amphimedon</taxon>
    </lineage>
</organism>
<dbReference type="AlphaFoldDB" id="A0A1X7V717"/>
<proteinExistence type="predicted"/>
<sequence>MLLYQYFEKKDGHLPDPSSSSSSNLPSAAIVLANAEVRRCVTKARPCGRCYNSYTPEERATIARYAFRNGVMATKRNFFAKLNLKINESTVRRFKKAYIEERGSKRAVCEDDDAEITKLPPKKRGRKVLLGENMDSMGRSYAHVTRMREKGGVVNTSIVKAAARGILMSQERLRLAEFGGPATLTTAWAKLLLKRMNYTQRRGTTKAKVSVPKFNQAKELFYRK</sequence>
<reference evidence="1" key="1">
    <citation type="submission" date="2017-05" db="UniProtKB">
        <authorList>
            <consortium name="EnsemblMetazoa"/>
        </authorList>
    </citation>
    <scope>IDENTIFICATION</scope>
</reference>
<accession>A0A1X7V717</accession>
<evidence type="ECO:0000313" key="1">
    <source>
        <dbReference type="EnsemblMetazoa" id="Aqu2.1.35791_001"/>
    </source>
</evidence>